<protein>
    <submittedName>
        <fullName evidence="3">Cysteine desulfurase</fullName>
        <ecNumber evidence="3">2.8.1.7</ecNumber>
    </submittedName>
</protein>
<evidence type="ECO:0000313" key="4">
    <source>
        <dbReference type="Proteomes" id="UP000228979"/>
    </source>
</evidence>
<feature type="domain" description="Aminotransferase class V" evidence="2">
    <location>
        <begin position="22"/>
        <end position="383"/>
    </location>
</feature>
<evidence type="ECO:0000259" key="2">
    <source>
        <dbReference type="Pfam" id="PF00266"/>
    </source>
</evidence>
<name>A0ABX4MH04_9HYPH</name>
<gene>
    <name evidence="3" type="primary">sufS</name>
    <name evidence="3" type="ORF">trycra_141</name>
</gene>
<dbReference type="InterPro" id="IPR000192">
    <property type="entry name" value="Aminotrans_V_dom"/>
</dbReference>
<dbReference type="EMBL" id="NXGP01000076">
    <property type="protein sequence ID" value="PIM95635.1"/>
    <property type="molecule type" value="Genomic_DNA"/>
</dbReference>
<dbReference type="PANTHER" id="PTHR43586:SF8">
    <property type="entry name" value="CYSTEINE DESULFURASE 1, CHLOROPLASTIC"/>
    <property type="match status" value="1"/>
</dbReference>
<organism evidence="3 4">
    <name type="scientific">Candidatus Hodgkinia cicadicola</name>
    <dbReference type="NCBI Taxonomy" id="573658"/>
    <lineage>
        <taxon>Bacteria</taxon>
        <taxon>Pseudomonadati</taxon>
        <taxon>Pseudomonadota</taxon>
        <taxon>Alphaproteobacteria</taxon>
        <taxon>Hyphomicrobiales</taxon>
        <taxon>Candidatus Hodgkinia</taxon>
    </lineage>
</organism>
<dbReference type="Gene3D" id="3.90.1150.10">
    <property type="entry name" value="Aspartate Aminotransferase, domain 1"/>
    <property type="match status" value="1"/>
</dbReference>
<dbReference type="InterPro" id="IPR015424">
    <property type="entry name" value="PyrdxlP-dep_Trfase"/>
</dbReference>
<reference evidence="3" key="1">
    <citation type="submission" date="2017-09" db="EMBL/GenBank/DDBJ databases">
        <authorList>
            <person name="Campbell M.A."/>
            <person name="Lukasik P."/>
            <person name="Simon C."/>
            <person name="McCutcheon J.P."/>
        </authorList>
    </citation>
    <scope>NUCLEOTIDE SEQUENCE [LARGE SCALE GENOMIC DNA]</scope>
    <source>
        <strain evidence="3">TRYCRA</strain>
    </source>
</reference>
<proteinExistence type="predicted"/>
<evidence type="ECO:0000313" key="3">
    <source>
        <dbReference type="EMBL" id="PIM95635.1"/>
    </source>
</evidence>
<accession>A0ABX4MH04</accession>
<dbReference type="Proteomes" id="UP000228979">
    <property type="component" value="Unassembled WGS sequence"/>
</dbReference>
<sequence length="393" mass="45085">MNNIIWIRKEFNALYNFNRPLIYFDNASTTQKPWFLLNVFKYLNYSVCSNPGRGQYYISFLLSDILNKSRNYIKHASSSPNYECVVYKSVTEAINAIYNNYWIIGKKINILICVDNHHSAIAPMYGKLNVFTLNVIGLDLDFIPNVRQYLNYIKNNISIIILSHMSNVTGILIPIRLYSYIKKNNTIFIVDGAQSTSHFDINIKSLNCDGYLISSHKLYTFTGTGICLGKNLFLNKLNPLILGGGGIHKVNLKPFNCLLNNIPNKHESGSPTSFGLTCLAEIIRWKQRINLKHEQNLCRYLLFKLLSIPNINLIGNWQPSSRLICFTITNTPSYKVNRFLNKFMICIRSGYHCASPLIEYLGRGTVCRISIGLYNTYKDVDMLIYCLKLLNKS</sequence>
<dbReference type="InterPro" id="IPR015421">
    <property type="entry name" value="PyrdxlP-dep_Trfase_major"/>
</dbReference>
<comment type="caution">
    <text evidence="3">The sequence shown here is derived from an EMBL/GenBank/DDBJ whole genome shotgun (WGS) entry which is preliminary data.</text>
</comment>
<dbReference type="GO" id="GO:0031071">
    <property type="term" value="F:cysteine desulfurase activity"/>
    <property type="evidence" value="ECO:0007669"/>
    <property type="project" value="UniProtKB-EC"/>
</dbReference>
<keyword evidence="4" id="KW-1185">Reference proteome</keyword>
<dbReference type="EC" id="2.8.1.7" evidence="3"/>
<keyword evidence="1" id="KW-0663">Pyridoxal phosphate</keyword>
<dbReference type="PANTHER" id="PTHR43586">
    <property type="entry name" value="CYSTEINE DESULFURASE"/>
    <property type="match status" value="1"/>
</dbReference>
<dbReference type="SUPFAM" id="SSF53383">
    <property type="entry name" value="PLP-dependent transferases"/>
    <property type="match status" value="1"/>
</dbReference>
<dbReference type="InterPro" id="IPR015422">
    <property type="entry name" value="PyrdxlP-dep_Trfase_small"/>
</dbReference>
<keyword evidence="3" id="KW-0808">Transferase</keyword>
<evidence type="ECO:0000256" key="1">
    <source>
        <dbReference type="ARBA" id="ARBA00022898"/>
    </source>
</evidence>
<dbReference type="Gene3D" id="3.40.640.10">
    <property type="entry name" value="Type I PLP-dependent aspartate aminotransferase-like (Major domain)"/>
    <property type="match status" value="1"/>
</dbReference>
<dbReference type="Pfam" id="PF00266">
    <property type="entry name" value="Aminotran_5"/>
    <property type="match status" value="1"/>
</dbReference>